<proteinExistence type="predicted"/>
<gene>
    <name evidence="1" type="ORF">F2P81_026429</name>
</gene>
<evidence type="ECO:0000313" key="2">
    <source>
        <dbReference type="Proteomes" id="UP000438429"/>
    </source>
</evidence>
<evidence type="ECO:0000313" key="1">
    <source>
        <dbReference type="EMBL" id="KAF0021318.1"/>
    </source>
</evidence>
<accession>A0A6A4RMF7</accession>
<reference evidence="1 2" key="1">
    <citation type="submission" date="2019-06" db="EMBL/GenBank/DDBJ databases">
        <title>Draft genomes of female and male turbot (Scophthalmus maximus).</title>
        <authorList>
            <person name="Xu H."/>
            <person name="Xu X.-W."/>
            <person name="Shao C."/>
            <person name="Chen S."/>
        </authorList>
    </citation>
    <scope>NUCLEOTIDE SEQUENCE [LARGE SCALE GENOMIC DNA]</scope>
    <source>
        <strain evidence="1">Ysfricsl-2016a</strain>
        <tissue evidence="1">Blood</tissue>
    </source>
</reference>
<name>A0A6A4RMF7_SCOMX</name>
<organism evidence="1 2">
    <name type="scientific">Scophthalmus maximus</name>
    <name type="common">Turbot</name>
    <name type="synonym">Psetta maxima</name>
    <dbReference type="NCBI Taxonomy" id="52904"/>
    <lineage>
        <taxon>Eukaryota</taxon>
        <taxon>Metazoa</taxon>
        <taxon>Chordata</taxon>
        <taxon>Craniata</taxon>
        <taxon>Vertebrata</taxon>
        <taxon>Euteleostomi</taxon>
        <taxon>Actinopterygii</taxon>
        <taxon>Neopterygii</taxon>
        <taxon>Teleostei</taxon>
        <taxon>Neoteleostei</taxon>
        <taxon>Acanthomorphata</taxon>
        <taxon>Carangaria</taxon>
        <taxon>Pleuronectiformes</taxon>
        <taxon>Pleuronectoidei</taxon>
        <taxon>Scophthalmidae</taxon>
        <taxon>Scophthalmus</taxon>
    </lineage>
</organism>
<protein>
    <submittedName>
        <fullName evidence="1">Uncharacterized protein</fullName>
    </submittedName>
</protein>
<comment type="caution">
    <text evidence="1">The sequence shown here is derived from an EMBL/GenBank/DDBJ whole genome shotgun (WGS) entry which is preliminary data.</text>
</comment>
<dbReference type="Proteomes" id="UP000438429">
    <property type="component" value="Unassembled WGS sequence"/>
</dbReference>
<dbReference type="EMBL" id="VEVO01020417">
    <property type="protein sequence ID" value="KAF0021318.1"/>
    <property type="molecule type" value="Genomic_DNA"/>
</dbReference>
<dbReference type="AlphaFoldDB" id="A0A6A4RMF7"/>
<sequence>MVKDLISWVLVLWNIRMDILLKGSVAEFDSFSSSAGWYDLVPAYDLDFHIHLDRDFPVSGDQFLPFKRILHQWHNGIS</sequence>